<dbReference type="InterPro" id="IPR008978">
    <property type="entry name" value="HSP20-like_chaperone"/>
</dbReference>
<dbReference type="Gene3D" id="2.60.40.790">
    <property type="match status" value="1"/>
</dbReference>
<evidence type="ECO:0000259" key="5">
    <source>
        <dbReference type="PROSITE" id="PS01031"/>
    </source>
</evidence>
<reference evidence="7" key="1">
    <citation type="submission" date="2021-02" db="EMBL/GenBank/DDBJ databases">
        <title>First Annotated Genome of the Yellow-green Alga Tribonema minus.</title>
        <authorList>
            <person name="Mahan K.M."/>
        </authorList>
    </citation>
    <scope>NUCLEOTIDE SEQUENCE</scope>
    <source>
        <strain evidence="7">UTEX B ZZ1240</strain>
    </source>
</reference>
<dbReference type="Proteomes" id="UP000664859">
    <property type="component" value="Unassembled WGS sequence"/>
</dbReference>
<protein>
    <submittedName>
        <fullName evidence="7">HSP20-like chaperone</fullName>
    </submittedName>
</protein>
<evidence type="ECO:0000256" key="1">
    <source>
        <dbReference type="ARBA" id="ARBA00023016"/>
    </source>
</evidence>
<dbReference type="InterPro" id="IPR031107">
    <property type="entry name" value="Small_HSP"/>
</dbReference>
<accession>A0A835YR38</accession>
<evidence type="ECO:0000256" key="4">
    <source>
        <dbReference type="SAM" id="SignalP"/>
    </source>
</evidence>
<comment type="caution">
    <text evidence="7">The sequence shown here is derived from an EMBL/GenBank/DDBJ whole genome shotgun (WGS) entry which is preliminary data.</text>
</comment>
<dbReference type="SUPFAM" id="SSF49764">
    <property type="entry name" value="HSP20-like chaperones"/>
    <property type="match status" value="1"/>
</dbReference>
<dbReference type="InterPro" id="IPR002068">
    <property type="entry name" value="A-crystallin/Hsp20_dom"/>
</dbReference>
<evidence type="ECO:0000313" key="8">
    <source>
        <dbReference type="Proteomes" id="UP000664859"/>
    </source>
</evidence>
<keyword evidence="4" id="KW-0732">Signal</keyword>
<organism evidence="7 8">
    <name type="scientific">Tribonema minus</name>
    <dbReference type="NCBI Taxonomy" id="303371"/>
    <lineage>
        <taxon>Eukaryota</taxon>
        <taxon>Sar</taxon>
        <taxon>Stramenopiles</taxon>
        <taxon>Ochrophyta</taxon>
        <taxon>PX clade</taxon>
        <taxon>Xanthophyceae</taxon>
        <taxon>Tribonematales</taxon>
        <taxon>Tribonemataceae</taxon>
        <taxon>Tribonema</taxon>
    </lineage>
</organism>
<keyword evidence="1" id="KW-0346">Stress response</keyword>
<evidence type="ECO:0000256" key="2">
    <source>
        <dbReference type="PROSITE-ProRule" id="PRU00285"/>
    </source>
</evidence>
<evidence type="ECO:0000313" key="7">
    <source>
        <dbReference type="EMBL" id="KAG5179098.1"/>
    </source>
</evidence>
<dbReference type="CDD" id="cd06464">
    <property type="entry name" value="ACD_sHsps-like"/>
    <property type="match status" value="1"/>
</dbReference>
<keyword evidence="8" id="KW-1185">Reference proteome</keyword>
<feature type="domain" description="SHSP" evidence="5">
    <location>
        <begin position="110"/>
        <end position="228"/>
    </location>
</feature>
<feature type="domain" description="CS" evidence="6">
    <location>
        <begin position="117"/>
        <end position="225"/>
    </location>
</feature>
<evidence type="ECO:0000259" key="6">
    <source>
        <dbReference type="PROSITE" id="PS51203"/>
    </source>
</evidence>
<dbReference type="InterPro" id="IPR007052">
    <property type="entry name" value="CS_dom"/>
</dbReference>
<feature type="chain" id="PRO_5032828724" evidence="4">
    <location>
        <begin position="20"/>
        <end position="228"/>
    </location>
</feature>
<dbReference type="PROSITE" id="PS01031">
    <property type="entry name" value="SHSP"/>
    <property type="match status" value="1"/>
</dbReference>
<comment type="similarity">
    <text evidence="2 3">Belongs to the small heat shock protein (HSP20) family.</text>
</comment>
<feature type="signal peptide" evidence="4">
    <location>
        <begin position="1"/>
        <end position="19"/>
    </location>
</feature>
<sequence>MYYTTTTLAFMAVCGMASSFLPSTASFTHGGPVFAKAADPSSGGSIEKAPEQQKQLSQQQQNALRALGPFAPMRRFVDIMDQMERSFFGDEDVFGGMMAPFAEQGEGALTPSRWALPNVGQLDISETDKEVNVSIDLPGLKKEDINVELSKGLLTIRAERKEEHETKDKQFMRKERSFGVVERIVRVPDTVDSSQSHVKANFKDGVLHVTLEKTPHISSSGPRRIDIQ</sequence>
<name>A0A835YR38_9STRA</name>
<dbReference type="PANTHER" id="PTHR11527">
    <property type="entry name" value="HEAT-SHOCK PROTEIN 20 FAMILY MEMBER"/>
    <property type="match status" value="1"/>
</dbReference>
<gene>
    <name evidence="7" type="ORF">JKP88DRAFT_224690</name>
</gene>
<evidence type="ECO:0000256" key="3">
    <source>
        <dbReference type="RuleBase" id="RU003616"/>
    </source>
</evidence>
<dbReference type="PROSITE" id="PS51203">
    <property type="entry name" value="CS"/>
    <property type="match status" value="1"/>
</dbReference>
<dbReference type="Pfam" id="PF00011">
    <property type="entry name" value="HSP20"/>
    <property type="match status" value="1"/>
</dbReference>
<dbReference type="OrthoDB" id="1431247at2759"/>
<dbReference type="EMBL" id="JAFCMP010000501">
    <property type="protein sequence ID" value="KAG5179098.1"/>
    <property type="molecule type" value="Genomic_DNA"/>
</dbReference>
<proteinExistence type="inferred from homology"/>
<dbReference type="AlphaFoldDB" id="A0A835YR38"/>